<evidence type="ECO:0000256" key="3">
    <source>
        <dbReference type="ARBA" id="ARBA00023274"/>
    </source>
</evidence>
<feature type="region of interest" description="Disordered" evidence="6">
    <location>
        <begin position="1"/>
        <end position="27"/>
    </location>
</feature>
<dbReference type="AlphaFoldDB" id="A0A2M8G151"/>
<keyword evidence="3" id="KW-0687">Ribonucleoprotein</keyword>
<dbReference type="Pfam" id="PF01016">
    <property type="entry name" value="Ribosomal_L27"/>
    <property type="match status" value="1"/>
</dbReference>
<evidence type="ECO:0000256" key="2">
    <source>
        <dbReference type="ARBA" id="ARBA00022980"/>
    </source>
</evidence>
<evidence type="ECO:0000256" key="4">
    <source>
        <dbReference type="ARBA" id="ARBA00035175"/>
    </source>
</evidence>
<dbReference type="NCBIfam" id="TIGR00062">
    <property type="entry name" value="L27"/>
    <property type="match status" value="1"/>
</dbReference>
<gene>
    <name evidence="7" type="ORF">CO020_00985</name>
</gene>
<dbReference type="GO" id="GO:0003735">
    <property type="term" value="F:structural constituent of ribosome"/>
    <property type="evidence" value="ECO:0007669"/>
    <property type="project" value="InterPro"/>
</dbReference>
<reference evidence="8" key="1">
    <citation type="submission" date="2017-09" db="EMBL/GenBank/DDBJ databases">
        <title>Depth-based differentiation of microbial function through sediment-hosted aquifers and enrichment of novel symbionts in the deep terrestrial subsurface.</title>
        <authorList>
            <person name="Probst A.J."/>
            <person name="Ladd B."/>
            <person name="Jarett J.K."/>
            <person name="Geller-Mcgrath D.E."/>
            <person name="Sieber C.M.K."/>
            <person name="Emerson J.B."/>
            <person name="Anantharaman K."/>
            <person name="Thomas B.C."/>
            <person name="Malmstrom R."/>
            <person name="Stieglmeier M."/>
            <person name="Klingl A."/>
            <person name="Woyke T."/>
            <person name="Ryan C.M."/>
            <person name="Banfield J.F."/>
        </authorList>
    </citation>
    <scope>NUCLEOTIDE SEQUENCE [LARGE SCALE GENOMIC DNA]</scope>
</reference>
<sequence length="95" mass="10417">MAHTKAGGSTKLGRDSRAKRLGVKRQDGEKVTIGQIIIRQRGSRYLTGANVKSGADDTLFAMKSGTVKFTSKKKTRFDGNTRYAKMVSVIPKTRV</sequence>
<comment type="caution">
    <text evidence="7">The sequence shown here is derived from an EMBL/GenBank/DDBJ whole genome shotgun (WGS) entry which is preliminary data.</text>
</comment>
<dbReference type="SUPFAM" id="SSF110324">
    <property type="entry name" value="Ribosomal L27 protein-like"/>
    <property type="match status" value="1"/>
</dbReference>
<feature type="compositionally biased region" description="Basic and acidic residues" evidence="6">
    <location>
        <begin position="12"/>
        <end position="27"/>
    </location>
</feature>
<organism evidence="7 8">
    <name type="scientific">Candidatus Colwellbacteria bacterium CG_4_9_14_0_2_um_filter_50_12</name>
    <dbReference type="NCBI Taxonomy" id="1974538"/>
    <lineage>
        <taxon>Bacteria</taxon>
        <taxon>Candidatus Colwelliibacteriota</taxon>
    </lineage>
</organism>
<dbReference type="GO" id="GO:1990904">
    <property type="term" value="C:ribonucleoprotein complex"/>
    <property type="evidence" value="ECO:0007669"/>
    <property type="project" value="UniProtKB-KW"/>
</dbReference>
<dbReference type="FunFam" id="2.40.50.100:FF:000020">
    <property type="entry name" value="50S ribosomal protein L27"/>
    <property type="match status" value="1"/>
</dbReference>
<evidence type="ECO:0000256" key="1">
    <source>
        <dbReference type="ARBA" id="ARBA00010797"/>
    </source>
</evidence>
<evidence type="ECO:0000256" key="6">
    <source>
        <dbReference type="SAM" id="MobiDB-lite"/>
    </source>
</evidence>
<dbReference type="PROSITE" id="PS00831">
    <property type="entry name" value="RIBOSOMAL_L27"/>
    <property type="match status" value="1"/>
</dbReference>
<keyword evidence="2 7" id="KW-0689">Ribosomal protein</keyword>
<protein>
    <recommendedName>
        <fullName evidence="4">Large ribosomal subunit protein bL27</fullName>
    </recommendedName>
    <alternativeName>
        <fullName evidence="5">50S ribosomal protein L27</fullName>
    </alternativeName>
</protein>
<dbReference type="Proteomes" id="UP000229674">
    <property type="component" value="Unassembled WGS sequence"/>
</dbReference>
<accession>A0A2M8G151</accession>
<evidence type="ECO:0000313" key="8">
    <source>
        <dbReference type="Proteomes" id="UP000229674"/>
    </source>
</evidence>
<proteinExistence type="inferred from homology"/>
<dbReference type="InterPro" id="IPR018261">
    <property type="entry name" value="Ribosomal_bL27_CS"/>
</dbReference>
<dbReference type="EMBL" id="PFQX01000041">
    <property type="protein sequence ID" value="PJC65379.1"/>
    <property type="molecule type" value="Genomic_DNA"/>
</dbReference>
<name>A0A2M8G151_9BACT</name>
<dbReference type="PANTHER" id="PTHR15893:SF0">
    <property type="entry name" value="LARGE RIBOSOMAL SUBUNIT PROTEIN BL27M"/>
    <property type="match status" value="1"/>
</dbReference>
<dbReference type="PRINTS" id="PR00063">
    <property type="entry name" value="RIBOSOMALL27"/>
</dbReference>
<evidence type="ECO:0000256" key="5">
    <source>
        <dbReference type="ARBA" id="ARBA00035477"/>
    </source>
</evidence>
<dbReference type="InterPro" id="IPR001684">
    <property type="entry name" value="Ribosomal_bL27"/>
</dbReference>
<dbReference type="GO" id="GO:0006412">
    <property type="term" value="P:translation"/>
    <property type="evidence" value="ECO:0007669"/>
    <property type="project" value="InterPro"/>
</dbReference>
<dbReference type="PANTHER" id="PTHR15893">
    <property type="entry name" value="RIBOSOMAL PROTEIN L27"/>
    <property type="match status" value="1"/>
</dbReference>
<evidence type="ECO:0000313" key="7">
    <source>
        <dbReference type="EMBL" id="PJC65379.1"/>
    </source>
</evidence>
<dbReference type="Gene3D" id="2.40.50.100">
    <property type="match status" value="1"/>
</dbReference>
<dbReference type="GO" id="GO:0005840">
    <property type="term" value="C:ribosome"/>
    <property type="evidence" value="ECO:0007669"/>
    <property type="project" value="UniProtKB-KW"/>
</dbReference>
<comment type="similarity">
    <text evidence="1">Belongs to the bacterial ribosomal protein bL27 family.</text>
</comment>